<evidence type="ECO:0000313" key="2">
    <source>
        <dbReference type="Proteomes" id="UP000199387"/>
    </source>
</evidence>
<evidence type="ECO:0000313" key="1">
    <source>
        <dbReference type="EMBL" id="SDC31969.1"/>
    </source>
</evidence>
<proteinExistence type="predicted"/>
<accession>A0A1G6KLL3</accession>
<gene>
    <name evidence="1" type="ORF">SAMN04488112_10650</name>
</gene>
<sequence>MTRAQRLQELIDDIEALKKERETIEKGPARLELDLRIKREREKSHG</sequence>
<dbReference type="AlphaFoldDB" id="A0A1G6KLL3"/>
<dbReference type="RefSeq" id="WP_176757845.1">
    <property type="nucleotide sequence ID" value="NZ_FMZA01000006.1"/>
</dbReference>
<organism evidence="1 2">
    <name type="scientific">Melghirimyces thermohalophilus</name>
    <dbReference type="NCBI Taxonomy" id="1236220"/>
    <lineage>
        <taxon>Bacteria</taxon>
        <taxon>Bacillati</taxon>
        <taxon>Bacillota</taxon>
        <taxon>Bacilli</taxon>
        <taxon>Bacillales</taxon>
        <taxon>Thermoactinomycetaceae</taxon>
        <taxon>Melghirimyces</taxon>
    </lineage>
</organism>
<dbReference type="EMBL" id="FMZA01000006">
    <property type="protein sequence ID" value="SDC31969.1"/>
    <property type="molecule type" value="Genomic_DNA"/>
</dbReference>
<name>A0A1G6KLL3_9BACL</name>
<reference evidence="1 2" key="1">
    <citation type="submission" date="2016-10" db="EMBL/GenBank/DDBJ databases">
        <authorList>
            <person name="de Groot N.N."/>
        </authorList>
    </citation>
    <scope>NUCLEOTIDE SEQUENCE [LARGE SCALE GENOMIC DNA]</scope>
    <source>
        <strain evidence="1 2">DSM 45514</strain>
    </source>
</reference>
<keyword evidence="2" id="KW-1185">Reference proteome</keyword>
<dbReference type="Proteomes" id="UP000199387">
    <property type="component" value="Unassembled WGS sequence"/>
</dbReference>
<protein>
    <submittedName>
        <fullName evidence="1">Uncharacterized protein</fullName>
    </submittedName>
</protein>